<dbReference type="AlphaFoldDB" id="A0A139AEC6"/>
<dbReference type="OrthoDB" id="1922221at2759"/>
<evidence type="ECO:0000256" key="4">
    <source>
        <dbReference type="RuleBase" id="RU365026"/>
    </source>
</evidence>
<organism evidence="8 9">
    <name type="scientific">Gonapodya prolifera (strain JEL478)</name>
    <name type="common">Monoblepharis prolifera</name>
    <dbReference type="NCBI Taxonomy" id="1344416"/>
    <lineage>
        <taxon>Eukaryota</taxon>
        <taxon>Fungi</taxon>
        <taxon>Fungi incertae sedis</taxon>
        <taxon>Chytridiomycota</taxon>
        <taxon>Chytridiomycota incertae sedis</taxon>
        <taxon>Monoblepharidomycetes</taxon>
        <taxon>Monoblepharidales</taxon>
        <taxon>Gonapodyaceae</taxon>
        <taxon>Gonapodya</taxon>
    </lineage>
</organism>
<dbReference type="GO" id="GO:0006887">
    <property type="term" value="P:exocytosis"/>
    <property type="evidence" value="ECO:0007669"/>
    <property type="project" value="UniProtKB-KW"/>
</dbReference>
<evidence type="ECO:0000259" key="7">
    <source>
        <dbReference type="Pfam" id="PF03081"/>
    </source>
</evidence>
<gene>
    <name evidence="8" type="ORF">M427DRAFT_32739</name>
</gene>
<evidence type="ECO:0000256" key="3">
    <source>
        <dbReference type="ARBA" id="ARBA00022483"/>
    </source>
</evidence>
<feature type="domain" description="Exocyst complex subunit Exo70 C-terminal" evidence="7">
    <location>
        <begin position="262"/>
        <end position="637"/>
    </location>
</feature>
<evidence type="ECO:0000256" key="6">
    <source>
        <dbReference type="SAM" id="MobiDB-lite"/>
    </source>
</evidence>
<accession>A0A139AEC6</accession>
<name>A0A139AEC6_GONPJ</name>
<evidence type="ECO:0000256" key="5">
    <source>
        <dbReference type="SAM" id="Coils"/>
    </source>
</evidence>
<dbReference type="GO" id="GO:0005935">
    <property type="term" value="C:cellular bud neck"/>
    <property type="evidence" value="ECO:0007669"/>
    <property type="project" value="UniProtKB-SubCell"/>
</dbReference>
<keyword evidence="4" id="KW-0653">Protein transport</keyword>
<keyword evidence="5" id="KW-0175">Coiled coil</keyword>
<comment type="subcellular location">
    <subcellularLocation>
        <location evidence="4">Bud</location>
    </subcellularLocation>
    <subcellularLocation>
        <location evidence="4">Bud neck</location>
    </subcellularLocation>
</comment>
<dbReference type="STRING" id="1344416.A0A139AEC6"/>
<protein>
    <recommendedName>
        <fullName evidence="4">Exocyst complex protein EXO70</fullName>
    </recommendedName>
</protein>
<dbReference type="InterPro" id="IPR046364">
    <property type="entry name" value="Exo70_C"/>
</dbReference>
<evidence type="ECO:0000313" key="9">
    <source>
        <dbReference type="Proteomes" id="UP000070544"/>
    </source>
</evidence>
<evidence type="ECO:0000313" key="8">
    <source>
        <dbReference type="EMBL" id="KXS15029.1"/>
    </source>
</evidence>
<keyword evidence="3 4" id="KW-0268">Exocytosis</keyword>
<feature type="coiled-coil region" evidence="5">
    <location>
        <begin position="16"/>
        <end position="43"/>
    </location>
</feature>
<dbReference type="PANTHER" id="PTHR12542">
    <property type="entry name" value="EXOCYST COMPLEX PROTEIN EXO70"/>
    <property type="match status" value="1"/>
</dbReference>
<comment type="function">
    <text evidence="4">Involved in the secretory pathway as part of the exocyst complex which tethers secretory vesicles to the sites of exocytosis. Also plays a role in the assembly of the exocyst.</text>
</comment>
<dbReference type="Gene3D" id="1.20.1280.170">
    <property type="entry name" value="Exocyst complex component Exo70"/>
    <property type="match status" value="1"/>
</dbReference>
<evidence type="ECO:0000256" key="2">
    <source>
        <dbReference type="ARBA" id="ARBA00022448"/>
    </source>
</evidence>
<dbReference type="Pfam" id="PF03081">
    <property type="entry name" value="Exo70_C"/>
    <property type="match status" value="1"/>
</dbReference>
<dbReference type="OMA" id="CDQAKPL"/>
<dbReference type="InterPro" id="IPR016159">
    <property type="entry name" value="Cullin_repeat-like_dom_sf"/>
</dbReference>
<dbReference type="GO" id="GO:0000145">
    <property type="term" value="C:exocyst"/>
    <property type="evidence" value="ECO:0007669"/>
    <property type="project" value="InterPro"/>
</dbReference>
<dbReference type="Proteomes" id="UP000070544">
    <property type="component" value="Unassembled WGS sequence"/>
</dbReference>
<dbReference type="PANTHER" id="PTHR12542:SF41">
    <property type="entry name" value="EXOCYST COMPLEX COMPONENT 7"/>
    <property type="match status" value="1"/>
</dbReference>
<dbReference type="EMBL" id="KQ965765">
    <property type="protein sequence ID" value="KXS15029.1"/>
    <property type="molecule type" value="Genomic_DNA"/>
</dbReference>
<dbReference type="GO" id="GO:0005546">
    <property type="term" value="F:phosphatidylinositol-4,5-bisphosphate binding"/>
    <property type="evidence" value="ECO:0007669"/>
    <property type="project" value="InterPro"/>
</dbReference>
<comment type="similarity">
    <text evidence="1 4">Belongs to the EXO70 family.</text>
</comment>
<dbReference type="InterPro" id="IPR004140">
    <property type="entry name" value="Exo70"/>
</dbReference>
<proteinExistence type="inferred from homology"/>
<dbReference type="Pfam" id="PF20669">
    <property type="entry name" value="Exo70_N"/>
    <property type="match status" value="1"/>
</dbReference>
<reference evidence="8 9" key="1">
    <citation type="journal article" date="2015" name="Genome Biol. Evol.">
        <title>Phylogenomic analyses indicate that early fungi evolved digesting cell walls of algal ancestors of land plants.</title>
        <authorList>
            <person name="Chang Y."/>
            <person name="Wang S."/>
            <person name="Sekimoto S."/>
            <person name="Aerts A.L."/>
            <person name="Choi C."/>
            <person name="Clum A."/>
            <person name="LaButti K.M."/>
            <person name="Lindquist E.A."/>
            <person name="Yee Ngan C."/>
            <person name="Ohm R.A."/>
            <person name="Salamov A.A."/>
            <person name="Grigoriev I.V."/>
            <person name="Spatafora J.W."/>
            <person name="Berbee M.L."/>
        </authorList>
    </citation>
    <scope>NUCLEOTIDE SEQUENCE [LARGE SCALE GENOMIC DNA]</scope>
    <source>
        <strain evidence="8 9">JEL478</strain>
    </source>
</reference>
<sequence length="647" mass="71369">MQDPAYLDDGGLAERRLELEGKIEDEEEDAADLQETLKRTDAIATRMTQILSSFDDRLIRLEKTIAPIHKQMTKLTALHDNIDATIMQMELVTNYFDLAGREEPVITRGPREDHLQRYMDSVTRVRDAYTYLAKSQFRSADRAVGSLRTLLATGLGKIQDLFRKTLNGVTTTVDLTSQQSSCLPSTVTIPQPPPQTLETLFTLSSFMSGTEHQGLSYTDVVATYIAVRQPSFAKSILPPSQAATNMAPRVQSYARGSGPHIAYTNALGALAAAEHRVLTSALPPDLVPTSFTGVVGASFAAFAEKAEALVGRVKRAASKGDYTEVVVLADLEECMRISLTDAKSGFLRDAGRAGDEIYDTVASYDSTLIGMLKDFYVEIHIEATKPNLSGDGTVHEMTSHTLNALKRFLDYPTTFDNLIRQMGDAHISAAASATAGDGSPALGGRRDKSRGRSLAGGEGLGKFIGDCLDALVTTLETKSRTYKKPTLSTVFLLNNYNYVSKAIRASRTLQDVVGPDVDMRLDRMVQKQRAAYDDVWKLCYDQLVDNSPAPKQLSSQQREAIKAKFRAFNTAFDETFGGQRSFSIPDTELRQQLVQAVRLAMVPLYAKFYDKYQDVEFTKNQQKYVKFTPQQLEKLLGELFDPSASTA</sequence>
<dbReference type="GO" id="GO:0015031">
    <property type="term" value="P:protein transport"/>
    <property type="evidence" value="ECO:0007669"/>
    <property type="project" value="UniProtKB-KW"/>
</dbReference>
<dbReference type="SUPFAM" id="SSF74788">
    <property type="entry name" value="Cullin repeat-like"/>
    <property type="match status" value="1"/>
</dbReference>
<keyword evidence="2 4" id="KW-0813">Transport</keyword>
<evidence type="ECO:0000256" key="1">
    <source>
        <dbReference type="ARBA" id="ARBA00006756"/>
    </source>
</evidence>
<keyword evidence="9" id="KW-1185">Reference proteome</keyword>
<feature type="region of interest" description="Disordered" evidence="6">
    <location>
        <begin position="434"/>
        <end position="454"/>
    </location>
</feature>